<dbReference type="KEGG" id="gtt:GUITHDRAFT_155268"/>
<dbReference type="Proteomes" id="UP000011087">
    <property type="component" value="Unassembled WGS sequence"/>
</dbReference>
<reference evidence="1 3" key="1">
    <citation type="journal article" date="2012" name="Nature">
        <title>Algal genomes reveal evolutionary mosaicism and the fate of nucleomorphs.</title>
        <authorList>
            <consortium name="DOE Joint Genome Institute"/>
            <person name="Curtis B.A."/>
            <person name="Tanifuji G."/>
            <person name="Burki F."/>
            <person name="Gruber A."/>
            <person name="Irimia M."/>
            <person name="Maruyama S."/>
            <person name="Arias M.C."/>
            <person name="Ball S.G."/>
            <person name="Gile G.H."/>
            <person name="Hirakawa Y."/>
            <person name="Hopkins J.F."/>
            <person name="Kuo A."/>
            <person name="Rensing S.A."/>
            <person name="Schmutz J."/>
            <person name="Symeonidi A."/>
            <person name="Elias M."/>
            <person name="Eveleigh R.J."/>
            <person name="Herman E.K."/>
            <person name="Klute M.J."/>
            <person name="Nakayama T."/>
            <person name="Obornik M."/>
            <person name="Reyes-Prieto A."/>
            <person name="Armbrust E.V."/>
            <person name="Aves S.J."/>
            <person name="Beiko R.G."/>
            <person name="Coutinho P."/>
            <person name="Dacks J.B."/>
            <person name="Durnford D.G."/>
            <person name="Fast N.M."/>
            <person name="Green B.R."/>
            <person name="Grisdale C.J."/>
            <person name="Hempel F."/>
            <person name="Henrissat B."/>
            <person name="Hoppner M.P."/>
            <person name="Ishida K."/>
            <person name="Kim E."/>
            <person name="Koreny L."/>
            <person name="Kroth P.G."/>
            <person name="Liu Y."/>
            <person name="Malik S.B."/>
            <person name="Maier U.G."/>
            <person name="McRose D."/>
            <person name="Mock T."/>
            <person name="Neilson J.A."/>
            <person name="Onodera N.T."/>
            <person name="Poole A.M."/>
            <person name="Pritham E.J."/>
            <person name="Richards T.A."/>
            <person name="Rocap G."/>
            <person name="Roy S.W."/>
            <person name="Sarai C."/>
            <person name="Schaack S."/>
            <person name="Shirato S."/>
            <person name="Slamovits C.H."/>
            <person name="Spencer D.F."/>
            <person name="Suzuki S."/>
            <person name="Worden A.Z."/>
            <person name="Zauner S."/>
            <person name="Barry K."/>
            <person name="Bell C."/>
            <person name="Bharti A.K."/>
            <person name="Crow J.A."/>
            <person name="Grimwood J."/>
            <person name="Kramer R."/>
            <person name="Lindquist E."/>
            <person name="Lucas S."/>
            <person name="Salamov A."/>
            <person name="McFadden G.I."/>
            <person name="Lane C.E."/>
            <person name="Keeling P.J."/>
            <person name="Gray M.W."/>
            <person name="Grigoriev I.V."/>
            <person name="Archibald J.M."/>
        </authorList>
    </citation>
    <scope>NUCLEOTIDE SEQUENCE</scope>
    <source>
        <strain evidence="1 3">CCMP2712</strain>
    </source>
</reference>
<dbReference type="AlphaFoldDB" id="L1IJI1"/>
<evidence type="ECO:0000313" key="3">
    <source>
        <dbReference type="Proteomes" id="UP000011087"/>
    </source>
</evidence>
<reference evidence="3" key="2">
    <citation type="submission" date="2012-11" db="EMBL/GenBank/DDBJ databases">
        <authorList>
            <person name="Kuo A."/>
            <person name="Curtis B.A."/>
            <person name="Tanifuji G."/>
            <person name="Burki F."/>
            <person name="Gruber A."/>
            <person name="Irimia M."/>
            <person name="Maruyama S."/>
            <person name="Arias M.C."/>
            <person name="Ball S.G."/>
            <person name="Gile G.H."/>
            <person name="Hirakawa Y."/>
            <person name="Hopkins J.F."/>
            <person name="Rensing S.A."/>
            <person name="Schmutz J."/>
            <person name="Symeonidi A."/>
            <person name="Elias M."/>
            <person name="Eveleigh R.J."/>
            <person name="Herman E.K."/>
            <person name="Klute M.J."/>
            <person name="Nakayama T."/>
            <person name="Obornik M."/>
            <person name="Reyes-Prieto A."/>
            <person name="Armbrust E.V."/>
            <person name="Aves S.J."/>
            <person name="Beiko R.G."/>
            <person name="Coutinho P."/>
            <person name="Dacks J.B."/>
            <person name="Durnford D.G."/>
            <person name="Fast N.M."/>
            <person name="Green B.R."/>
            <person name="Grisdale C."/>
            <person name="Hempe F."/>
            <person name="Henrissat B."/>
            <person name="Hoppner M.P."/>
            <person name="Ishida K.-I."/>
            <person name="Kim E."/>
            <person name="Koreny L."/>
            <person name="Kroth P.G."/>
            <person name="Liu Y."/>
            <person name="Malik S.-B."/>
            <person name="Maier U.G."/>
            <person name="McRose D."/>
            <person name="Mock T."/>
            <person name="Neilson J.A."/>
            <person name="Onodera N.T."/>
            <person name="Poole A.M."/>
            <person name="Pritham E.J."/>
            <person name="Richards T.A."/>
            <person name="Rocap G."/>
            <person name="Roy S.W."/>
            <person name="Sarai C."/>
            <person name="Schaack S."/>
            <person name="Shirato S."/>
            <person name="Slamovits C.H."/>
            <person name="Spencer D.F."/>
            <person name="Suzuki S."/>
            <person name="Worden A.Z."/>
            <person name="Zauner S."/>
            <person name="Barry K."/>
            <person name="Bell C."/>
            <person name="Bharti A.K."/>
            <person name="Crow J.A."/>
            <person name="Grimwood J."/>
            <person name="Kramer R."/>
            <person name="Lindquist E."/>
            <person name="Lucas S."/>
            <person name="Salamov A."/>
            <person name="McFadden G.I."/>
            <person name="Lane C.E."/>
            <person name="Keeling P.J."/>
            <person name="Gray M.W."/>
            <person name="Grigoriev I.V."/>
            <person name="Archibald J.M."/>
        </authorList>
    </citation>
    <scope>NUCLEOTIDE SEQUENCE</scope>
    <source>
        <strain evidence="3">CCMP2712</strain>
    </source>
</reference>
<dbReference type="PaxDb" id="55529-EKX36386"/>
<dbReference type="HOGENOM" id="CLU_1368506_0_0_1"/>
<protein>
    <submittedName>
        <fullName evidence="1 2">Uncharacterized protein</fullName>
    </submittedName>
</protein>
<keyword evidence="3" id="KW-1185">Reference proteome</keyword>
<evidence type="ECO:0000313" key="1">
    <source>
        <dbReference type="EMBL" id="EKX36386.1"/>
    </source>
</evidence>
<dbReference type="RefSeq" id="XP_005823366.1">
    <property type="nucleotide sequence ID" value="XM_005823309.1"/>
</dbReference>
<evidence type="ECO:0000313" key="2">
    <source>
        <dbReference type="EnsemblProtists" id="EKX36386"/>
    </source>
</evidence>
<accession>L1IJI1</accession>
<reference evidence="2" key="3">
    <citation type="submission" date="2015-06" db="UniProtKB">
        <authorList>
            <consortium name="EnsemblProtists"/>
        </authorList>
    </citation>
    <scope>IDENTIFICATION</scope>
</reference>
<dbReference type="EMBL" id="JH993075">
    <property type="protein sequence ID" value="EKX36386.1"/>
    <property type="molecule type" value="Genomic_DNA"/>
</dbReference>
<name>L1IJI1_GUITC</name>
<organism evidence="1">
    <name type="scientific">Guillardia theta (strain CCMP2712)</name>
    <name type="common">Cryptophyte</name>
    <dbReference type="NCBI Taxonomy" id="905079"/>
    <lineage>
        <taxon>Eukaryota</taxon>
        <taxon>Cryptophyceae</taxon>
        <taxon>Pyrenomonadales</taxon>
        <taxon>Geminigeraceae</taxon>
        <taxon>Guillardia</taxon>
    </lineage>
</organism>
<dbReference type="GeneID" id="17293087"/>
<dbReference type="EnsemblProtists" id="EKX36386">
    <property type="protein sequence ID" value="EKX36386"/>
    <property type="gene ID" value="GUITHDRAFT_155268"/>
</dbReference>
<gene>
    <name evidence="1" type="ORF">GUITHDRAFT_155268</name>
</gene>
<proteinExistence type="predicted"/>
<sequence>MVYRNFKAENCIYALVLALQIEFSQPFQTNLVICKKFLSRPLGLGISGLSSLSIASSRSIASMTLTQTESSIQNELLLALSRETNSLQSTMASLEVERSQALKRLEENSLNEELFPLPLSLLKEQSFQMLHTSKVPGDNIMFNLDVESIDFGCTEVVIDEVNQEDLARLKHEVEKLTAQHRSNLAWIRFLRSTERKSRSL</sequence>